<name>A0A918FJD6_9ACTN</name>
<keyword evidence="2" id="KW-1185">Reference proteome</keyword>
<dbReference type="Proteomes" id="UP000658320">
    <property type="component" value="Unassembled WGS sequence"/>
</dbReference>
<comment type="caution">
    <text evidence="1">The sequence shown here is derived from an EMBL/GenBank/DDBJ whole genome shotgun (WGS) entry which is preliminary data.</text>
</comment>
<sequence>MGRGRGLLGGYVGARLQPRPPDKALRLLLGAPAAVLGVLCAVQSLR</sequence>
<gene>
    <name evidence="1" type="ORF">GCM10010251_69160</name>
</gene>
<protein>
    <submittedName>
        <fullName evidence="1">Uncharacterized protein</fullName>
    </submittedName>
</protein>
<dbReference type="RefSeq" id="WP_268256086.1">
    <property type="nucleotide sequence ID" value="NZ_BMSX01000019.1"/>
</dbReference>
<evidence type="ECO:0000313" key="2">
    <source>
        <dbReference type="Proteomes" id="UP000658320"/>
    </source>
</evidence>
<reference evidence="1" key="1">
    <citation type="journal article" date="2014" name="Int. J. Syst. Evol. Microbiol.">
        <title>Complete genome sequence of Corynebacterium casei LMG S-19264T (=DSM 44701T), isolated from a smear-ripened cheese.</title>
        <authorList>
            <consortium name="US DOE Joint Genome Institute (JGI-PGF)"/>
            <person name="Walter F."/>
            <person name="Albersmeier A."/>
            <person name="Kalinowski J."/>
            <person name="Ruckert C."/>
        </authorList>
    </citation>
    <scope>NUCLEOTIDE SEQUENCE</scope>
    <source>
        <strain evidence="1">JCM 4346</strain>
    </source>
</reference>
<organism evidence="1 2">
    <name type="scientific">Streptomyces aurantiogriseus</name>
    <dbReference type="NCBI Taxonomy" id="66870"/>
    <lineage>
        <taxon>Bacteria</taxon>
        <taxon>Bacillati</taxon>
        <taxon>Actinomycetota</taxon>
        <taxon>Actinomycetes</taxon>
        <taxon>Kitasatosporales</taxon>
        <taxon>Streptomycetaceae</taxon>
        <taxon>Streptomyces</taxon>
    </lineage>
</organism>
<evidence type="ECO:0000313" key="1">
    <source>
        <dbReference type="EMBL" id="GGR42313.1"/>
    </source>
</evidence>
<dbReference type="AlphaFoldDB" id="A0A918FJD6"/>
<reference evidence="1" key="2">
    <citation type="submission" date="2020-09" db="EMBL/GenBank/DDBJ databases">
        <authorList>
            <person name="Sun Q."/>
            <person name="Ohkuma M."/>
        </authorList>
    </citation>
    <scope>NUCLEOTIDE SEQUENCE</scope>
    <source>
        <strain evidence="1">JCM 4346</strain>
    </source>
</reference>
<dbReference type="EMBL" id="BMSX01000019">
    <property type="protein sequence ID" value="GGR42313.1"/>
    <property type="molecule type" value="Genomic_DNA"/>
</dbReference>
<proteinExistence type="predicted"/>
<accession>A0A918FJD6</accession>